<dbReference type="InterPro" id="IPR046522">
    <property type="entry name" value="DUF6699"/>
</dbReference>
<evidence type="ECO:0000259" key="1">
    <source>
        <dbReference type="Pfam" id="PF20415"/>
    </source>
</evidence>
<protein>
    <recommendedName>
        <fullName evidence="1">DUF6699 domain-containing protein</fullName>
    </recommendedName>
</protein>
<dbReference type="OrthoDB" id="3069803at2759"/>
<evidence type="ECO:0000313" key="3">
    <source>
        <dbReference type="Proteomes" id="UP001140091"/>
    </source>
</evidence>
<feature type="domain" description="DUF6699" evidence="1">
    <location>
        <begin position="37"/>
        <end position="116"/>
    </location>
</feature>
<organism evidence="2 3">
    <name type="scientific">Candolleomyces eurysporus</name>
    <dbReference type="NCBI Taxonomy" id="2828524"/>
    <lineage>
        <taxon>Eukaryota</taxon>
        <taxon>Fungi</taxon>
        <taxon>Dikarya</taxon>
        <taxon>Basidiomycota</taxon>
        <taxon>Agaricomycotina</taxon>
        <taxon>Agaricomycetes</taxon>
        <taxon>Agaricomycetidae</taxon>
        <taxon>Agaricales</taxon>
        <taxon>Agaricineae</taxon>
        <taxon>Psathyrellaceae</taxon>
        <taxon>Candolleomyces</taxon>
    </lineage>
</organism>
<accession>A0A9W8IYQ0</accession>
<comment type="caution">
    <text evidence="2">The sequence shown here is derived from an EMBL/GenBank/DDBJ whole genome shotgun (WGS) entry which is preliminary data.</text>
</comment>
<dbReference type="EMBL" id="JANBPK010001195">
    <property type="protein sequence ID" value="KAJ2925095.1"/>
    <property type="molecule type" value="Genomic_DNA"/>
</dbReference>
<dbReference type="AlphaFoldDB" id="A0A9W8IYQ0"/>
<reference evidence="2" key="1">
    <citation type="submission" date="2022-06" db="EMBL/GenBank/DDBJ databases">
        <title>Genome Sequence of Candolleomyces eurysporus.</title>
        <authorList>
            <person name="Buettner E."/>
        </authorList>
    </citation>
    <scope>NUCLEOTIDE SEQUENCE</scope>
    <source>
        <strain evidence="2">VTCC 930004</strain>
    </source>
</reference>
<dbReference type="Pfam" id="PF20415">
    <property type="entry name" value="DUF6699"/>
    <property type="match status" value="1"/>
</dbReference>
<gene>
    <name evidence="2" type="ORF">H1R20_g11990</name>
</gene>
<keyword evidence="3" id="KW-1185">Reference proteome</keyword>
<evidence type="ECO:0000313" key="2">
    <source>
        <dbReference type="EMBL" id="KAJ2925095.1"/>
    </source>
</evidence>
<proteinExistence type="predicted"/>
<sequence length="212" mass="23020">MYPPSLHRIPTVPLPPLVTGGPCNIHHLLAKSSPPSLIWDIRSPPTHETFSRSLQGGGWNEPWAHEPATYPPLQSVTIRIQCWDIVIVAFPNPAMTGKPFVTVIDVLNRVFRASQEPECVPGGPVGVDLQIVPSESHFDRAHDLGVMASSRGCLPTVGLFVPQRDLIASADHRTGEPKAIRRSREHPYGWLATVATPPPVVDTLEGASGAHQ</sequence>
<dbReference type="Proteomes" id="UP001140091">
    <property type="component" value="Unassembled WGS sequence"/>
</dbReference>
<name>A0A9W8IYQ0_9AGAR</name>
<feature type="non-terminal residue" evidence="2">
    <location>
        <position position="1"/>
    </location>
</feature>